<dbReference type="PANTHER" id="PTHR42791">
    <property type="entry name" value="GNAT FAMILY ACETYLTRANSFERASE"/>
    <property type="match status" value="1"/>
</dbReference>
<evidence type="ECO:0000256" key="1">
    <source>
        <dbReference type="SAM" id="SignalP"/>
    </source>
</evidence>
<accession>A0A9W4UN41</accession>
<dbReference type="SUPFAM" id="SSF55729">
    <property type="entry name" value="Acyl-CoA N-acyltransferases (Nat)"/>
    <property type="match status" value="1"/>
</dbReference>
<feature type="chain" id="PRO_5040742358" description="N-acetyltransferase domain-containing protein" evidence="1">
    <location>
        <begin position="21"/>
        <end position="257"/>
    </location>
</feature>
<proteinExistence type="predicted"/>
<name>A0A9W4UN41_9PLEO</name>
<evidence type="ECO:0000313" key="4">
    <source>
        <dbReference type="Proteomes" id="UP001152607"/>
    </source>
</evidence>
<dbReference type="Pfam" id="PF13673">
    <property type="entry name" value="Acetyltransf_10"/>
    <property type="match status" value="1"/>
</dbReference>
<comment type="caution">
    <text evidence="3">The sequence shown here is derived from an EMBL/GenBank/DDBJ whole genome shotgun (WGS) entry which is preliminary data.</text>
</comment>
<dbReference type="Gene3D" id="3.40.630.30">
    <property type="match status" value="1"/>
</dbReference>
<dbReference type="PROSITE" id="PS51257">
    <property type="entry name" value="PROKAR_LIPOPROTEIN"/>
    <property type="match status" value="1"/>
</dbReference>
<dbReference type="Proteomes" id="UP001152607">
    <property type="component" value="Unassembled WGS sequence"/>
</dbReference>
<dbReference type="AlphaFoldDB" id="A0A9W4UN41"/>
<gene>
    <name evidence="3" type="ORF">PDIGIT_LOCUS10811</name>
</gene>
<keyword evidence="4" id="KW-1185">Reference proteome</keyword>
<dbReference type="GO" id="GO:0016747">
    <property type="term" value="F:acyltransferase activity, transferring groups other than amino-acyl groups"/>
    <property type="evidence" value="ECO:0007669"/>
    <property type="project" value="InterPro"/>
</dbReference>
<dbReference type="PANTHER" id="PTHR42791:SF2">
    <property type="entry name" value="N-ACETYLTRANSFERASE DOMAIN-CONTAINING PROTEIN"/>
    <property type="match status" value="1"/>
</dbReference>
<dbReference type="EMBL" id="CAOQHR010000007">
    <property type="protein sequence ID" value="CAI6337697.1"/>
    <property type="molecule type" value="Genomic_DNA"/>
</dbReference>
<feature type="signal peptide" evidence="1">
    <location>
        <begin position="1"/>
        <end position="20"/>
    </location>
</feature>
<dbReference type="InterPro" id="IPR016181">
    <property type="entry name" value="Acyl_CoA_acyltransferase"/>
</dbReference>
<dbReference type="CDD" id="cd04301">
    <property type="entry name" value="NAT_SF"/>
    <property type="match status" value="1"/>
</dbReference>
<dbReference type="InterPro" id="IPR052523">
    <property type="entry name" value="Trichothecene_AcTrans"/>
</dbReference>
<sequence length="257" mass="29060">MRILVVPTTIILYYIGLVACQQQVLRETPILRNASLSDADDIASVIIAAFSPTPPWQYIYSFAKRHPKEHHRCIRSGIVRGFSDPSYHAQVIEAPEESNLTVAAVAIWQQKPSQNDMFLHGILRRWGASEQRQTCADCNKGQCEHRDLNVTRALDLERKSIVATRKYVDEPFGPDQLYLNTLCAHPDFQLQGAGTRLVKSGIEAGRRKNVNVTLIALPTSESFYVHVGFDSMQNFTIATVDEDGLFRYNVMAYNFTR</sequence>
<evidence type="ECO:0000313" key="3">
    <source>
        <dbReference type="EMBL" id="CAI6337697.1"/>
    </source>
</evidence>
<keyword evidence="1" id="KW-0732">Signal</keyword>
<dbReference type="OrthoDB" id="4738875at2759"/>
<protein>
    <recommendedName>
        <fullName evidence="2">N-acetyltransferase domain-containing protein</fullName>
    </recommendedName>
</protein>
<evidence type="ECO:0000259" key="2">
    <source>
        <dbReference type="Pfam" id="PF13673"/>
    </source>
</evidence>
<feature type="domain" description="N-acetyltransferase" evidence="2">
    <location>
        <begin position="176"/>
        <end position="233"/>
    </location>
</feature>
<organism evidence="3 4">
    <name type="scientific">Periconia digitata</name>
    <dbReference type="NCBI Taxonomy" id="1303443"/>
    <lineage>
        <taxon>Eukaryota</taxon>
        <taxon>Fungi</taxon>
        <taxon>Dikarya</taxon>
        <taxon>Ascomycota</taxon>
        <taxon>Pezizomycotina</taxon>
        <taxon>Dothideomycetes</taxon>
        <taxon>Pleosporomycetidae</taxon>
        <taxon>Pleosporales</taxon>
        <taxon>Massarineae</taxon>
        <taxon>Periconiaceae</taxon>
        <taxon>Periconia</taxon>
    </lineage>
</organism>
<dbReference type="InterPro" id="IPR000182">
    <property type="entry name" value="GNAT_dom"/>
</dbReference>
<reference evidence="3" key="1">
    <citation type="submission" date="2023-01" db="EMBL/GenBank/DDBJ databases">
        <authorList>
            <person name="Van Ghelder C."/>
            <person name="Rancurel C."/>
        </authorList>
    </citation>
    <scope>NUCLEOTIDE SEQUENCE</scope>
    <source>
        <strain evidence="3">CNCM I-4278</strain>
    </source>
</reference>